<name>A0A1J1LS72_9CYAN</name>
<proteinExistence type="predicted"/>
<dbReference type="AlphaFoldDB" id="A0A1J1LS72"/>
<sequence>MNIWIITTGSSDVQLKTKDRWNTLHSKVRSKLETKKQFSLSESEQSGQKRWLVPSRAMGVVYSPAIADHFNDLDFPLLNSFSDYLKNEKIELNRIIVILTDQSDVVSAANKDKPSHFYWQDTCTLKPLLEHYLKKNAFPNIEIDSERDWRVLKPKLGPEGLDNWNEVLTLIQQEFTKLNIPEGATVYVSHQAGTPAISSAVQFESLLRFRQQVKFLVSSEYDSKLTRILDRSTYLSGIQKQEAKTLLDRYDYSGVKELLNPYLTPEIRILLDAAIQWNFAKFDEFLAKIMHYPNSNLIREAQKRTEEKNWWWTAYEAAYLGVIRLEQGNTVEAMFHSFRAVEGLLRKWVEQNHSDKIHQGSRGKEIRVSDEQIFNLHGQDLYRFLKYCYQENISKTDDIGIFGHHVFKKRNNLFHQLEGLQDKKAVFENWRSPNEKQWRDDPENKWKTRVIRCLNFLSGETFEFLDKEDKNGEVASLMVKVHEELVKAIAVVNVV</sequence>
<dbReference type="STRING" id="671072.PL9214670063"/>
<organism evidence="1 2">
    <name type="scientific">Planktothrix tepida PCC 9214</name>
    <dbReference type="NCBI Taxonomy" id="671072"/>
    <lineage>
        <taxon>Bacteria</taxon>
        <taxon>Bacillati</taxon>
        <taxon>Cyanobacteriota</taxon>
        <taxon>Cyanophyceae</taxon>
        <taxon>Oscillatoriophycideae</taxon>
        <taxon>Oscillatoriales</taxon>
        <taxon>Microcoleaceae</taxon>
        <taxon>Planktothrix</taxon>
    </lineage>
</organism>
<accession>A0A1J1LS72</accession>
<dbReference type="EMBL" id="CZDF01000174">
    <property type="protein sequence ID" value="CUR35437.1"/>
    <property type="molecule type" value="Genomic_DNA"/>
</dbReference>
<dbReference type="OrthoDB" id="428676at2"/>
<dbReference type="RefSeq" id="WP_072722403.1">
    <property type="nucleotide sequence ID" value="NZ_LN889815.1"/>
</dbReference>
<gene>
    <name evidence="1" type="ORF">PL9214670063</name>
</gene>
<dbReference type="Proteomes" id="UP000184315">
    <property type="component" value="Unassembled WGS sequence"/>
</dbReference>
<evidence type="ECO:0000313" key="2">
    <source>
        <dbReference type="Proteomes" id="UP000184315"/>
    </source>
</evidence>
<keyword evidence="2" id="KW-1185">Reference proteome</keyword>
<reference evidence="2" key="1">
    <citation type="submission" date="2015-10" db="EMBL/GenBank/DDBJ databases">
        <authorList>
            <person name="Regsiter A."/>
            <person name="william w."/>
        </authorList>
    </citation>
    <scope>NUCLEOTIDE SEQUENCE [LARGE SCALE GENOMIC DNA]</scope>
</reference>
<evidence type="ECO:0000313" key="1">
    <source>
        <dbReference type="EMBL" id="CUR35437.1"/>
    </source>
</evidence>
<protein>
    <submittedName>
        <fullName evidence="1">Uncharacterized protein</fullName>
    </submittedName>
</protein>